<proteinExistence type="predicted"/>
<organism evidence="1 2">
    <name type="scientific">Triparma laevis f. longispina</name>
    <dbReference type="NCBI Taxonomy" id="1714387"/>
    <lineage>
        <taxon>Eukaryota</taxon>
        <taxon>Sar</taxon>
        <taxon>Stramenopiles</taxon>
        <taxon>Ochrophyta</taxon>
        <taxon>Bolidophyceae</taxon>
        <taxon>Parmales</taxon>
        <taxon>Triparmaceae</taxon>
        <taxon>Triparma</taxon>
    </lineage>
</organism>
<name>A0A9W7L0Q4_9STRA</name>
<keyword evidence="2" id="KW-1185">Reference proteome</keyword>
<accession>A0A9W7L0Q4</accession>
<dbReference type="OrthoDB" id="5986190at2759"/>
<dbReference type="Gene3D" id="1.25.40.10">
    <property type="entry name" value="Tetratricopeptide repeat domain"/>
    <property type="match status" value="1"/>
</dbReference>
<dbReference type="InterPro" id="IPR011990">
    <property type="entry name" value="TPR-like_helical_dom_sf"/>
</dbReference>
<reference evidence="2" key="1">
    <citation type="journal article" date="2023" name="Commun. Biol.">
        <title>Genome analysis of Parmales, the sister group of diatoms, reveals the evolutionary specialization of diatoms from phago-mixotrophs to photoautotrophs.</title>
        <authorList>
            <person name="Ban H."/>
            <person name="Sato S."/>
            <person name="Yoshikawa S."/>
            <person name="Yamada K."/>
            <person name="Nakamura Y."/>
            <person name="Ichinomiya M."/>
            <person name="Sato N."/>
            <person name="Blanc-Mathieu R."/>
            <person name="Endo H."/>
            <person name="Kuwata A."/>
            <person name="Ogata H."/>
        </authorList>
    </citation>
    <scope>NUCLEOTIDE SEQUENCE [LARGE SCALE GENOMIC DNA]</scope>
    <source>
        <strain evidence="2">NIES 3700</strain>
    </source>
</reference>
<evidence type="ECO:0000313" key="2">
    <source>
        <dbReference type="Proteomes" id="UP001165122"/>
    </source>
</evidence>
<gene>
    <name evidence="1" type="ORF">TrLO_g3960</name>
</gene>
<dbReference type="EMBL" id="BRXW01000314">
    <property type="protein sequence ID" value="GMI17976.1"/>
    <property type="molecule type" value="Genomic_DNA"/>
</dbReference>
<dbReference type="Proteomes" id="UP001165122">
    <property type="component" value="Unassembled WGS sequence"/>
</dbReference>
<dbReference type="AlphaFoldDB" id="A0A9W7L0Q4"/>
<evidence type="ECO:0000313" key="1">
    <source>
        <dbReference type="EMBL" id="GMI17976.1"/>
    </source>
</evidence>
<sequence>MNRYVAVAESCYLNDEIVDAVEFYAKAKLGYEAQLEPDNEKSLDTERDFIVVNLKASKVNKIRQLRNLANITEKVLGFENDTTLKTWNGLGMILKSEGVGTKHMDTLFTMNNLAILYNDGLQNYPRALELFEKNLKEKVKLLGKLHPYSLITTECIAVNYLMGSENYEKAIEFFLSCAERLYFNVWKGAHEGEGMRVSSRLRCSQMQYDGHIVAEKDYRRIPKLEGAASSGVCERKQ</sequence>
<protein>
    <submittedName>
        <fullName evidence="1">Uncharacterized protein</fullName>
    </submittedName>
</protein>
<comment type="caution">
    <text evidence="1">The sequence shown here is derived from an EMBL/GenBank/DDBJ whole genome shotgun (WGS) entry which is preliminary data.</text>
</comment>